<keyword evidence="3" id="KW-0560">Oxidoreductase</keyword>
<sequence>MGAMFSHLYPPAPSLTETNLPPQTGKIFLITGGASGIGYELARILYYTGDTVYIAGRSERNALANIEKYKSSPHLHVLSNNAGVSLPPQGSVSKQNIELQLATNCLGPYLLTQLLLPILSATASTSALATTRVIWTSSQMVDLGAAKGGGCDPASPTTTAQSKNYTLSKVGNWFLASELAGQVHAQGILSTTQNPGNLKTNLLRHAPAMMRWLSAPLLHNPKMGAYTALWAGAAPDLSLDAGGGYVIPWGMMHPCPRADLIMALKSQEEGGTGRARDFAEWCEGQVGEFR</sequence>
<keyword evidence="2" id="KW-0521">NADP</keyword>
<dbReference type="AlphaFoldDB" id="A0A8H3FMU7"/>
<dbReference type="SUPFAM" id="SSF51735">
    <property type="entry name" value="NAD(P)-binding Rossmann-fold domains"/>
    <property type="match status" value="1"/>
</dbReference>
<dbReference type="OrthoDB" id="191139at2759"/>
<dbReference type="PANTHER" id="PTHR24320">
    <property type="entry name" value="RETINOL DEHYDROGENASE"/>
    <property type="match status" value="1"/>
</dbReference>
<keyword evidence="5" id="KW-1185">Reference proteome</keyword>
<dbReference type="PRINTS" id="PR00081">
    <property type="entry name" value="GDHRDH"/>
</dbReference>
<evidence type="ECO:0008006" key="6">
    <source>
        <dbReference type="Google" id="ProtNLM"/>
    </source>
</evidence>
<comment type="caution">
    <text evidence="4">The sequence shown here is derived from an EMBL/GenBank/DDBJ whole genome shotgun (WGS) entry which is preliminary data.</text>
</comment>
<dbReference type="GO" id="GO:0016491">
    <property type="term" value="F:oxidoreductase activity"/>
    <property type="evidence" value="ECO:0007669"/>
    <property type="project" value="UniProtKB-KW"/>
</dbReference>
<reference evidence="4" key="1">
    <citation type="submission" date="2021-03" db="EMBL/GenBank/DDBJ databases">
        <authorList>
            <person name="Tagirdzhanova G."/>
        </authorList>
    </citation>
    <scope>NUCLEOTIDE SEQUENCE</scope>
</reference>
<proteinExistence type="inferred from homology"/>
<name>A0A8H3FMU7_9LECA</name>
<evidence type="ECO:0000313" key="5">
    <source>
        <dbReference type="Proteomes" id="UP000664534"/>
    </source>
</evidence>
<evidence type="ECO:0000256" key="1">
    <source>
        <dbReference type="ARBA" id="ARBA00006484"/>
    </source>
</evidence>
<dbReference type="Gene3D" id="3.40.50.720">
    <property type="entry name" value="NAD(P)-binding Rossmann-like Domain"/>
    <property type="match status" value="1"/>
</dbReference>
<evidence type="ECO:0000256" key="2">
    <source>
        <dbReference type="ARBA" id="ARBA00022857"/>
    </source>
</evidence>
<organism evidence="4 5">
    <name type="scientific">Imshaugia aleurites</name>
    <dbReference type="NCBI Taxonomy" id="172621"/>
    <lineage>
        <taxon>Eukaryota</taxon>
        <taxon>Fungi</taxon>
        <taxon>Dikarya</taxon>
        <taxon>Ascomycota</taxon>
        <taxon>Pezizomycotina</taxon>
        <taxon>Lecanoromycetes</taxon>
        <taxon>OSLEUM clade</taxon>
        <taxon>Lecanoromycetidae</taxon>
        <taxon>Lecanorales</taxon>
        <taxon>Lecanorineae</taxon>
        <taxon>Parmeliaceae</taxon>
        <taxon>Imshaugia</taxon>
    </lineage>
</organism>
<dbReference type="Proteomes" id="UP000664534">
    <property type="component" value="Unassembled WGS sequence"/>
</dbReference>
<dbReference type="PANTHER" id="PTHR24320:SF236">
    <property type="entry name" value="SHORT-CHAIN DEHYDROGENASE-RELATED"/>
    <property type="match status" value="1"/>
</dbReference>
<dbReference type="InterPro" id="IPR002347">
    <property type="entry name" value="SDR_fam"/>
</dbReference>
<accession>A0A8H3FMU7</accession>
<protein>
    <recommendedName>
        <fullName evidence="6">NAD(P)-binding protein</fullName>
    </recommendedName>
</protein>
<dbReference type="EMBL" id="CAJPDT010000042">
    <property type="protein sequence ID" value="CAF9926264.1"/>
    <property type="molecule type" value="Genomic_DNA"/>
</dbReference>
<comment type="similarity">
    <text evidence="1">Belongs to the short-chain dehydrogenases/reductases (SDR) family.</text>
</comment>
<evidence type="ECO:0000313" key="4">
    <source>
        <dbReference type="EMBL" id="CAF9926264.1"/>
    </source>
</evidence>
<evidence type="ECO:0000256" key="3">
    <source>
        <dbReference type="ARBA" id="ARBA00023002"/>
    </source>
</evidence>
<gene>
    <name evidence="4" type="ORF">IMSHALPRED_006923</name>
</gene>
<dbReference type="InterPro" id="IPR036291">
    <property type="entry name" value="NAD(P)-bd_dom_sf"/>
</dbReference>